<dbReference type="InterPro" id="IPR006684">
    <property type="entry name" value="YbgC/YbaW"/>
</dbReference>
<name>A0A2S8SNU0_9BACT</name>
<keyword evidence="2 3" id="KW-0378">Hydrolase</keyword>
<dbReference type="AlphaFoldDB" id="A0A2S8SNU0"/>
<dbReference type="InterPro" id="IPR050563">
    <property type="entry name" value="4-hydroxybenzoyl-CoA_TE"/>
</dbReference>
<keyword evidence="4" id="KW-1185">Reference proteome</keyword>
<dbReference type="InterPro" id="IPR029069">
    <property type="entry name" value="HotDog_dom_sf"/>
</dbReference>
<accession>A0A2S8SNU0</accession>
<comment type="similarity">
    <text evidence="1">Belongs to the 4-hydroxybenzoyl-CoA thioesterase family.</text>
</comment>
<evidence type="ECO:0000256" key="1">
    <source>
        <dbReference type="ARBA" id="ARBA00005953"/>
    </source>
</evidence>
<dbReference type="PANTHER" id="PTHR31793:SF37">
    <property type="entry name" value="ACYL-COA THIOESTER HYDROLASE YBGC"/>
    <property type="match status" value="1"/>
</dbReference>
<sequence length="158" mass="18026">MKALREVFHFLWRSSIFPMKISLPILVVAFETDFGGVVSNVRYLEYIERARYALWHAAGLQVEKTWREFGVQAVVRRVEVDYLGFARHEDELEMEIEIAEIGGATLVLSYELSRPADGAILLRARQTMAFLNTKWRPVRVPKVFRAALALDALGSPTS</sequence>
<gene>
    <name evidence="3" type="ORF">B1R32_1338</name>
</gene>
<dbReference type="CDD" id="cd00586">
    <property type="entry name" value="4HBT"/>
    <property type="match status" value="1"/>
</dbReference>
<dbReference type="InParanoid" id="A0A2S8SNU0"/>
<proteinExistence type="inferred from homology"/>
<comment type="caution">
    <text evidence="3">The sequence shown here is derived from an EMBL/GenBank/DDBJ whole genome shotgun (WGS) entry which is preliminary data.</text>
</comment>
<dbReference type="GO" id="GO:0047617">
    <property type="term" value="F:fatty acyl-CoA hydrolase activity"/>
    <property type="evidence" value="ECO:0007669"/>
    <property type="project" value="TreeGrafter"/>
</dbReference>
<dbReference type="Gene3D" id="3.10.129.10">
    <property type="entry name" value="Hotdog Thioesterase"/>
    <property type="match status" value="1"/>
</dbReference>
<dbReference type="Pfam" id="PF13279">
    <property type="entry name" value="4HBT_2"/>
    <property type="match status" value="1"/>
</dbReference>
<evidence type="ECO:0000313" key="4">
    <source>
        <dbReference type="Proteomes" id="UP000237684"/>
    </source>
</evidence>
<evidence type="ECO:0000256" key="2">
    <source>
        <dbReference type="ARBA" id="ARBA00022801"/>
    </source>
</evidence>
<evidence type="ECO:0000313" key="3">
    <source>
        <dbReference type="EMBL" id="PQV62465.1"/>
    </source>
</evidence>
<reference evidence="3 4" key="1">
    <citation type="journal article" date="2018" name="Syst. Appl. Microbiol.">
        <title>Abditibacterium utsteinense sp. nov., the first cultivated member of candidate phylum FBP, isolated from ice-free Antarctic soil samples.</title>
        <authorList>
            <person name="Tahon G."/>
            <person name="Tytgat B."/>
            <person name="Lebbe L."/>
            <person name="Carlier A."/>
            <person name="Willems A."/>
        </authorList>
    </citation>
    <scope>NUCLEOTIDE SEQUENCE [LARGE SCALE GENOMIC DNA]</scope>
    <source>
        <strain evidence="3 4">LMG 29911</strain>
    </source>
</reference>
<dbReference type="SUPFAM" id="SSF54637">
    <property type="entry name" value="Thioesterase/thiol ester dehydrase-isomerase"/>
    <property type="match status" value="1"/>
</dbReference>
<dbReference type="PANTHER" id="PTHR31793">
    <property type="entry name" value="4-HYDROXYBENZOYL-COA THIOESTERASE FAMILY MEMBER"/>
    <property type="match status" value="1"/>
</dbReference>
<dbReference type="PIRSF" id="PIRSF003230">
    <property type="entry name" value="YbgC"/>
    <property type="match status" value="1"/>
</dbReference>
<dbReference type="EMBL" id="NIGF01000033">
    <property type="protein sequence ID" value="PQV62465.1"/>
    <property type="molecule type" value="Genomic_DNA"/>
</dbReference>
<dbReference type="Proteomes" id="UP000237684">
    <property type="component" value="Unassembled WGS sequence"/>
</dbReference>
<organism evidence="3 4">
    <name type="scientific">Abditibacterium utsteinense</name>
    <dbReference type="NCBI Taxonomy" id="1960156"/>
    <lineage>
        <taxon>Bacteria</taxon>
        <taxon>Pseudomonadati</taxon>
        <taxon>Abditibacteriota</taxon>
        <taxon>Abditibacteriia</taxon>
        <taxon>Abditibacteriales</taxon>
        <taxon>Abditibacteriaceae</taxon>
        <taxon>Abditibacterium</taxon>
    </lineage>
</organism>
<protein>
    <submittedName>
        <fullName evidence="3">Acyl-CoA thioester hydrolase</fullName>
    </submittedName>
</protein>